<evidence type="ECO:0000256" key="1">
    <source>
        <dbReference type="SAM" id="SignalP"/>
    </source>
</evidence>
<keyword evidence="3" id="KW-1185">Reference proteome</keyword>
<evidence type="ECO:0000313" key="2">
    <source>
        <dbReference type="EMBL" id="KAB1065955.1"/>
    </source>
</evidence>
<accession>A0A6N6ME15</accession>
<name>A0A6N6ME15_9FLAO</name>
<evidence type="ECO:0000313" key="3">
    <source>
        <dbReference type="Proteomes" id="UP000435357"/>
    </source>
</evidence>
<reference evidence="2 3" key="1">
    <citation type="submission" date="2019-09" db="EMBL/GenBank/DDBJ databases">
        <title>Genomes of Cryomorphaceae.</title>
        <authorList>
            <person name="Bowman J.P."/>
        </authorList>
    </citation>
    <scope>NUCLEOTIDE SEQUENCE [LARGE SCALE GENOMIC DNA]</scope>
    <source>
        <strain evidence="2 3">KCTC 52047</strain>
    </source>
</reference>
<gene>
    <name evidence="2" type="ORF">F3059_00345</name>
</gene>
<protein>
    <recommendedName>
        <fullName evidence="4">DUF4369 domain-containing protein</fullName>
    </recommendedName>
</protein>
<dbReference type="AlphaFoldDB" id="A0A6N6ME15"/>
<feature type="chain" id="PRO_5026656839" description="DUF4369 domain-containing protein" evidence="1">
    <location>
        <begin position="21"/>
        <end position="112"/>
    </location>
</feature>
<proteinExistence type="predicted"/>
<organism evidence="2 3">
    <name type="scientific">Salibacter halophilus</name>
    <dbReference type="NCBI Taxonomy" id="1803916"/>
    <lineage>
        <taxon>Bacteria</taxon>
        <taxon>Pseudomonadati</taxon>
        <taxon>Bacteroidota</taxon>
        <taxon>Flavobacteriia</taxon>
        <taxon>Flavobacteriales</taxon>
        <taxon>Salibacteraceae</taxon>
        <taxon>Salibacter</taxon>
    </lineage>
</organism>
<dbReference type="Proteomes" id="UP000435357">
    <property type="component" value="Unassembled WGS sequence"/>
</dbReference>
<dbReference type="RefSeq" id="WP_151165943.1">
    <property type="nucleotide sequence ID" value="NZ_WACR01000001.1"/>
</dbReference>
<keyword evidence="1" id="KW-0732">Signal</keyword>
<feature type="signal peptide" evidence="1">
    <location>
        <begin position="1"/>
        <end position="20"/>
    </location>
</feature>
<comment type="caution">
    <text evidence="2">The sequence shown here is derived from an EMBL/GenBank/DDBJ whole genome shotgun (WGS) entry which is preliminary data.</text>
</comment>
<sequence>MKRIFLALTFIFAFSVSIMASDFNGKLKSGKATIELNQNDIYVKGNIMIGGETYKLDGKIDQSTAHMVVLDGEKQVANIQLTENANGQYEMKTVNTSSDYSFPKQLSFSKGE</sequence>
<evidence type="ECO:0008006" key="4">
    <source>
        <dbReference type="Google" id="ProtNLM"/>
    </source>
</evidence>
<dbReference type="EMBL" id="WACR01000001">
    <property type="protein sequence ID" value="KAB1065955.1"/>
    <property type="molecule type" value="Genomic_DNA"/>
</dbReference>